<dbReference type="EMBL" id="JARJCM010000001">
    <property type="protein sequence ID" value="KAJ7047946.1"/>
    <property type="molecule type" value="Genomic_DNA"/>
</dbReference>
<reference evidence="1" key="1">
    <citation type="submission" date="2023-03" db="EMBL/GenBank/DDBJ databases">
        <title>Massive genome expansion in bonnet fungi (Mycena s.s.) driven by repeated elements and novel gene families across ecological guilds.</title>
        <authorList>
            <consortium name="Lawrence Berkeley National Laboratory"/>
            <person name="Harder C.B."/>
            <person name="Miyauchi S."/>
            <person name="Viragh M."/>
            <person name="Kuo A."/>
            <person name="Thoen E."/>
            <person name="Andreopoulos B."/>
            <person name="Lu D."/>
            <person name="Skrede I."/>
            <person name="Drula E."/>
            <person name="Henrissat B."/>
            <person name="Morin E."/>
            <person name="Kohler A."/>
            <person name="Barry K."/>
            <person name="LaButti K."/>
            <person name="Morin E."/>
            <person name="Salamov A."/>
            <person name="Lipzen A."/>
            <person name="Mereny Z."/>
            <person name="Hegedus B."/>
            <person name="Baldrian P."/>
            <person name="Stursova M."/>
            <person name="Weitz H."/>
            <person name="Taylor A."/>
            <person name="Grigoriev I.V."/>
            <person name="Nagy L.G."/>
            <person name="Martin F."/>
            <person name="Kauserud H."/>
        </authorList>
    </citation>
    <scope>NUCLEOTIDE SEQUENCE</scope>
    <source>
        <strain evidence="1">CBHHK200</strain>
    </source>
</reference>
<comment type="caution">
    <text evidence="1">The sequence shown here is derived from an EMBL/GenBank/DDBJ whole genome shotgun (WGS) entry which is preliminary data.</text>
</comment>
<accession>A0AAD6XH52</accession>
<dbReference type="AlphaFoldDB" id="A0AAD6XH52"/>
<organism evidence="1 2">
    <name type="scientific">Mycena alexandri</name>
    <dbReference type="NCBI Taxonomy" id="1745969"/>
    <lineage>
        <taxon>Eukaryota</taxon>
        <taxon>Fungi</taxon>
        <taxon>Dikarya</taxon>
        <taxon>Basidiomycota</taxon>
        <taxon>Agaricomycotina</taxon>
        <taxon>Agaricomycetes</taxon>
        <taxon>Agaricomycetidae</taxon>
        <taxon>Agaricales</taxon>
        <taxon>Marasmiineae</taxon>
        <taxon>Mycenaceae</taxon>
        <taxon>Mycena</taxon>
    </lineage>
</organism>
<dbReference type="Proteomes" id="UP001218188">
    <property type="component" value="Unassembled WGS sequence"/>
</dbReference>
<name>A0AAD6XH52_9AGAR</name>
<keyword evidence="2" id="KW-1185">Reference proteome</keyword>
<sequence length="216" mass="23352">MSDQSPQSAVSQGSTNPAVASSAALALKTNADEAFNTPQDIAFAQAARVLQVLPQVELKEALKQEAVVIRSPDVAASLPTLLRIQLRAERLDFILVQQGQQDTYELFSAADIESVMALKKLADSSYDTWMVSRATTTVGAMEDALDAICHDIASTSPTAKVLRSSRDGAQMQVDNSRDVFDAHEAETNPMVKEYLVSRRFPAPEPVVDAEEDNGDV</sequence>
<evidence type="ECO:0000313" key="1">
    <source>
        <dbReference type="EMBL" id="KAJ7047946.1"/>
    </source>
</evidence>
<protein>
    <submittedName>
        <fullName evidence="1">Uncharacterized protein</fullName>
    </submittedName>
</protein>
<proteinExistence type="predicted"/>
<evidence type="ECO:0000313" key="2">
    <source>
        <dbReference type="Proteomes" id="UP001218188"/>
    </source>
</evidence>
<gene>
    <name evidence="1" type="ORF">C8F04DRAFT_1226817</name>
</gene>